<accession>A0A0R0C561</accession>
<dbReference type="NCBIfam" id="NF012204">
    <property type="entry name" value="adhes_FxxPxG"/>
    <property type="match status" value="1"/>
</dbReference>
<protein>
    <recommendedName>
        <fullName evidence="4">Filamentous haemagglutinin FhaB/tRNA nuclease CdiA-like TPS domain-containing protein</fullName>
    </recommendedName>
</protein>
<dbReference type="EMBL" id="LDJI01000011">
    <property type="protein sequence ID" value="KRG64873.1"/>
    <property type="molecule type" value="Genomic_DNA"/>
</dbReference>
<evidence type="ECO:0008006" key="4">
    <source>
        <dbReference type="Google" id="ProtNLM"/>
    </source>
</evidence>
<gene>
    <name evidence="2" type="ORF">ABB26_05845</name>
</gene>
<dbReference type="InterPro" id="IPR011050">
    <property type="entry name" value="Pectin_lyase_fold/virulence"/>
</dbReference>
<organism evidence="2 3">
    <name type="scientific">Stenotrophomonas humi</name>
    <dbReference type="NCBI Taxonomy" id="405444"/>
    <lineage>
        <taxon>Bacteria</taxon>
        <taxon>Pseudomonadati</taxon>
        <taxon>Pseudomonadota</taxon>
        <taxon>Gammaproteobacteria</taxon>
        <taxon>Lysobacterales</taxon>
        <taxon>Lysobacteraceae</taxon>
        <taxon>Stenotrophomonas</taxon>
    </lineage>
</organism>
<dbReference type="PATRIC" id="fig|405444.3.peg.166"/>
<feature type="region of interest" description="Disordered" evidence="1">
    <location>
        <begin position="1"/>
        <end position="26"/>
    </location>
</feature>
<dbReference type="Proteomes" id="UP000050864">
    <property type="component" value="Unassembled WGS sequence"/>
</dbReference>
<feature type="compositionally biased region" description="Basic residues" evidence="1">
    <location>
        <begin position="1"/>
        <end position="12"/>
    </location>
</feature>
<reference evidence="2 3" key="1">
    <citation type="submission" date="2015-05" db="EMBL/GenBank/DDBJ databases">
        <title>Genome sequencing and analysis of members of genus Stenotrophomonas.</title>
        <authorList>
            <person name="Patil P.P."/>
            <person name="Midha S."/>
            <person name="Patil P.B."/>
        </authorList>
    </citation>
    <scope>NUCLEOTIDE SEQUENCE [LARGE SCALE GENOMIC DNA]</scope>
    <source>
        <strain evidence="2 3">DSM 18929</strain>
    </source>
</reference>
<dbReference type="OrthoDB" id="6721845at2"/>
<evidence type="ECO:0000313" key="2">
    <source>
        <dbReference type="EMBL" id="KRG64873.1"/>
    </source>
</evidence>
<proteinExistence type="predicted"/>
<keyword evidence="3" id="KW-1185">Reference proteome</keyword>
<evidence type="ECO:0000256" key="1">
    <source>
        <dbReference type="SAM" id="MobiDB-lite"/>
    </source>
</evidence>
<dbReference type="SUPFAM" id="SSF51126">
    <property type="entry name" value="Pectin lyase-like"/>
    <property type="match status" value="1"/>
</dbReference>
<feature type="compositionally biased region" description="Gly residues" evidence="1">
    <location>
        <begin position="639"/>
        <end position="649"/>
    </location>
</feature>
<dbReference type="STRING" id="405444.ABB26_05845"/>
<dbReference type="NCBIfam" id="NF012206">
    <property type="entry name" value="LktA_tand_53"/>
    <property type="match status" value="11"/>
</dbReference>
<sequence length="6160" mass="607329">MNRINATRKNRVSAKTSMRGEQHPRPAGLATAIGSVLGIALPLTVWAGDAGSSITTDGSTATTVTSPEANRWKVTTTTIKGRPSGNQVAFNSFKEFGVDAGQTVDLILPTKGGAQVHNLVNLVSDSRAYINGTLNGFLADESTVGGRVFFVDPHGLLVGSSGVLNVGSLSVATPTRAVMDDILAAGEGLDGLMYGTLKPEQLSRTGTVEIHGRINASNGVRVQARAIDVTGTIFVAVAPGSGRDANSSLQRVDETAVNTGGAGVPLTLVSDGGKIQLRAAAISDTGLGIRSAEATVSVGGAAKLSADDIELTATAVVDSGYDKDSAAFDEVKADLTGSLTDMSTLKDLGDALVNLGVDKVLGEQVSFLHASTIARVEVKDNATLDARNDITLHASTRQNIDNSAAGKAYEKGDFATDANGDPVKDANGNPVPKKHLLSLGAAYAQINATTEAIIRSGATVKAGGDVSVKADADTAMKLAAESFAVNNTTAAFTAAISNVNVDTKAVIEAGNAPITAGSVNVTAVNTSSIETSATARADNQGAVGLAGAISLQDIAAEARLDRNVTTHTTGGNSGDVTVQAASITSLNKTETLVAGPKSEPLPGQEQVEAISSGGDGLMSMAQSLAGAGIGAALGKLSGDTGGGGTGGGTTPTTPPKPAPFRLGGAISFVDGEHAAKASIAANAVIKSAGDIVVDSQVIDAQIGNHAISNVLAKGKSADGSAFALSGAITIANLEHDAQALVGSGAQLSAAHIGLASDVRLPRDFSALTGAVPNFSSFDAFKDSLSAAKDLITDPSDLFSSYSAAKGSAEEVAIGGAVSYFKAKNSARTDVASGASLKTTDTSGTAWSAALDGADHAGDARTRTFDAATDISATTEITALHAAGDLALKNLKTSNVGKGGTALGGSVGYTDYDNTAAAIVNDGVSIDAGAGSIAIDAVNKETIVLLALQSGQGGSIGVSGTVSALDLDSHTLAGVSNRATLTGGKIGISADEDMFVWSVAGAVAMSDSISVGASVAYQQMDTDTHAFIGAIPADFKTGSSSGSGQVNTGDLSVKAGSKGLSGAVAAAGAIAKSSSEQLKQQQDALAQKQNAENPGFLDSLKTRALGKVTALESMGKKADSDGSAGLTKYFDKAKGLLGSGSGQGGQGAQTPQPKFGIALSGSATVNRARQNTKADISNAVVKDNSGNGVKLDISAINKTLLVSISGALSVTAAGSDNNQGSASLAGGVAYGDIQNTTTAGLSSSSVQDAGDVNVTARNESEQVNVGLSVGVNASSDQTTAAAGAISATVAMSRNETAATLRGSSIQGKAGAAGDVDVKAVNESKIANGGGAIYAGGKAGMGAAVTYAEIKDDTRAGISGGSINGVDDVRVRAADASRIVAAAASGGASTQSNGVAIAGSVLVNQVANTTVASIDGGANISFGGDLEAFAGTANISDVRSTTDGCESGAGMDYCGSAIGGIEVNANADTGSKDSNTVDAAGRNESRSSIIAVAGMMQVGGNNAGVAFAYNTIKNTHAVSVNGATLTGTATSNVALTAADKADILAVSAGIGGSTGNFTGVGSASYNAIGNTTSVLVGNSVPDAQGNVTKNGATLSAGTIRLDASDEAFIGSLAGAATLGSKVAVGAALTINDIGNHSLALAEGAILDANTGKLGLSAANKAKILSGAVAVGAANNVAIQGSVGWSTIANTAEALLRGGSTRAGILDMDAANSSKIYTLAGAVAGSGTAAIGAAINVATIGDTTRASVDGTALEVSDRLDVDAVANATTKTLAIAGALAGTASIAGSNTSNFIDNTTEASISGISVHGAGVTGDVTVHADTQGKTYSLAGALALGGTAGVGAASSVNSIGGTTSAVVNAAALNNANSLVIDANNGSVIRSAAVSGAGAGTAAVAGSVTTNFISSHTRASLVDSVIDNVDADVVVRARDERNIDSLAGSAAVAGSVGVGAAVAYNDIGGSTSAEVKGNALDLDVGNLLVSADASGAAGGNGNRIRTIAAGLGGGGAVGGAASVAVNRMQGTVSARIWEGADVVAQNNVGVLAAQAQQIDVFAGSVGGGATAGIGLGTVVNLVNGTTEAGIYGPNTEVTALGNGAALSGVNSGRRNVANAHSNRTDASGLNFDTADLGTGTVDVHGVVVNAATRQQVNTVGVSGALGVTPIGSGAVAVMAAVNQIAGSTVATIKDARINQHGLGTSGDQEDASGGSANNAQSVDVRASHHVASTSYVAGIAASPGVFSGAGALSTSMFDSSSVASIDGATVRAADDVTVEANASQNALAIVAGAAAGIAGGAATGVVNDFNTTTRANVAGSMIRSGSLAVTANSDNAASLVGGAGAAGLGAAVAGAALVNTSSSTTQARVGEAGRTTDVAVSRALDVNARSRSDFNGLVVSGAAAGGAGVAGMAQVHLLENDTQAVIQNAKVVATDTSVMAEDILRLTSHSGALGVGFSGVGVGAGASVAILGSSVRANVLDSDINATGTVAVDAASDRAVEMVTVTAGAGLSTGIGGAASLLLAGMGSSGDSASELGGTFGSLKQLGSGEKVNGAALEGTLGAQGASSLNARGSVDIGNLQGRGDLVQAKVSGGSVAARTLEVTADTRMRSSNTVGGVGVGGVGVGGSFGMTGLYGVTEATLAAGTTQASKIDVVARAGDGAGGKAAELDVYAGGAGLVGIGAAVGIANLEQTVSASVQGNVNVAGQAQALDVRATDSSSLDVFATGMAVGAAAVGAVVARAERDANVGAWLGDSSVVNGFSDVVIGAESSGGVNAKAVGAAGGVLAGVSAAVALADDASRVNAWLGDRTQVSGVRGNVSVTAKARPDVSADAIGAAVAAGLAVGAAVADATSNAKVNAFVGADSVLTNRGGLNVLASVEGGAVDARAFAGSGGLYLAGAGAFATASSNNRVDAGLEERVTVRGDAVTQGNVTGFGRAGDVTVRANNSSRQDAQATGISVAGLLAAGVVKAKAASNAVTNLGIGESALLFAGNVTLAASGVDENRAGATAGTGGLLAGNAALASTHSTNSTSLHIDKNSSLDITRLHALASHDARYAGAADSTSAGMLNASGASVDNVADSDVSIGIGQDANLVSTGSITLRTENNYTSTLGSALAASAAGGGVLTGSASQVNTRLGGSSVIDVGQRALLRTGGQPGAGDTGALDIVASTRANTDDRAGLTTGGAINVAVVKAATQASLQNKVNIGNDARLQSSYMLNVGTYASTDIGASALVNTWGVLAAVGKSDADVTVDVDQQVNVAGGAKLESLHNAFVSAGQDGMNGWTSKLAANAVALGYSRGLIAIPDSSASSTVNSAATTRLAAGSNLLSGAFVSLGAYGNNVFRNADGSATGYNLGFIPVTVRDSRSLGNTLGDVIVDGTVVAGRYNVLDIVINADGTMGKSGGGGDVLEFDATRWNSAQLRAQLNAAGIHDFDESAGKAANTWSIGDLYAAGGDIILYGNNIRGAGSLTAKGAPRISIVNNSNDNLLLAGDILVPEYNGGNILYTGNSSQAVGIRTSENPGQGDAKVSIRNVGSNGSAIAAGGMISVTGGSLDIYNANGNINAWGEQLAENVSIDAPNGEVGYNLGSASWYGRVASSLWGKYSLASGISNPDDAAAYIANAVYGQAAANAGKSLTDYLLYQNSDASSNNGTGSILIYGACNYRVGDRDCTASSLQGQFYDGGQVSKYSYGSTNYLPKVNARNLFFSLNSQPGDVSAEAQGASPNTGSGINAGTGIKITAQYIDVNVALKAGKPVDYSAIVGDSPELRAWITAKDVQASKGIFDVPVEFVSRTGGDSQRIRLQYDSLNRQFIVPDISANGGGSIYLDGRIVSTSTSGSLNVVSGKGSVVINNGLADVGLQLGNILVGNGAPGQITIRDRLQNVTSWYLRDGSGKVTGYQGAINAPDWTSPGVSVLTSTGAYNPLSGMRGRWTQTANIRRNIHRADNGALTAENWRWVDPSGNTVYNGQQWSTSGVSYYRDSSNTNLFDSKVDGYFNTRGDTVYSGVKYRCEGDKNSSGCRYNYGFPDRNQFNDGGTWRTRWGLEAPMSGRLVVTNSVKADNAIAINFKSNDAGILDVDSGQSIRINGVLKNTDGSTFLKSVNGDIQSVSNNAKIITNNLTLEAGGSIGTITGALAGSAANPIDIQMVSYTDAKGQTVGAGNIVALAGGDVALDVDSAAKVRISAGNGSASGDVWLRAKYGIEGVNANTASITGGDITLYSTYGGIGSMNRPLILSANEYLRSDGTLDGGLVTAKAAESIALRDVSGDFWVKRIESSAGDVLVDAASGSIFSAAQRSASSFLSEEALASLRANLKLYQGAGDQSIISYQSQVDASYAEYFQLRGLGSVSDGQFVAGSNAITLYRSTAEAAKGMQLDDAGVAAYLAERYARLTEVFVDSFGTGWAQETAFAGGFNAGFRYELAGNAGDSTQATARKAQLHDSLTSESQWTQDQLRYVFNANALEPSNGSALNAEPVIVGRNVTLRARDDLGRLDREYIVSLADVNSGAISGDAALAMRLATTPGDVEMLDANGNVLTAQQVRDGMVVVSLRIKSTAPVVVDAKGTLDATVGGDTYIHGSSTLAFSHFSGGGSARIGSDGDILGAAGATAPVISVGKDLSLSALRSIMGADGTPLQVQINGTLLLANAGQHVRLTQQQGDLRIGIVNGNQDVVLNVIDGSLLSYLKGVTAVTGRDIQLVVTGDIQDEDGTALALRIITGGMLNGAAGGDVRLASGGDLPIGTLHADGDLQLLTTAGTLSADELEAGGALDATGYAGVDIATAKVGQKATLSAPMGDVVVGNLTAHSADLNAGRQVQLGDADIAQILKVLAVQAATLNAGAVVNSGGEAHIEANGFTMGAGSQLSAGKVVTVRSSGNVSLGRVAITGNDVGSTVTLSADGHIHSNGDAAVNIGGGSNVEVTLTAGKGIGQVAQPLTVDVGKLVAASSTQGDVVLELPNGGNVGSVAATEGQVVLAAGGHVQITSINAGDAVALDAVSANVDSIVAGGDLAAETTGYLDIVDAQVAGDARLISGGYLNLDNGTVGGNATLSSAGSTVIDTLTTQGTLDVTTGAVLTAQSLSSGAAMTLSSGGTLDVQQLVSGGNLDADAVGRLSIVDADVTGNATIDGQSDVMLGQLVVGQGLVITAATELTVDTLDVGGNSALTSGTDLSVTTFNGGGDLAASAGRDLTLGTGTVGGNATLSSVGATGIDTLSAQGTLDVSSGAALAAQALSSGAAMALSSGDTLDVQQLVSGGNLGADAVGTLSIADADVTGGATIDGQSDVVLGQAVVGQALAVNAAGDLSLGTGTVGGNATLSSVGAARIDTLSAQGTLDASTGAALAAQALSSGATMALSSGETLDVQQLVSGGNLNADAAGTLSIADADVTGNASIDGQTDVVLGQAVVGGELVVKAAADLTATALDVVGNSTLSSGRNTSVTTFNGQGDLAANAGGDLILGNGTVGGDATVSSVGSTTIDTLAVQGALDVRSGAALAARALSSGTSMTLSSGSTLDVQQLVSGGNLNADAAGTLSIADADVTGNASIDGQADVVLGQAVVGGELVVKAAADLTATALDVVGNSTLSSGRNTSVTTFNGQGDLAANAGGDLILGNGTVGGDATASSVGSTMIDTLAVQGALDVRSGAALAARTLSSGTSMTLSSGSTLDVQQLVSGGDLNADAAGTLSIVDADVTGNASIDGQTDVVLGQAVVGGELVVKAAADLTATALDVVGNSTLTSGRNTSVTNFNGKGDLATDAGGNASFDTVTVGGSMKLQAGKAIDVGTAVIGVDGTWLAGTDLTADEVTTGCNFSGDAGGTLAIGAVQAGCGLQLASTDSLSFDSLQAGADMGLTSRRGAVQGRSVDAGGSLQVNAADVIGINIAIAGADITANSGGAQQWGSYRAGGDARLTAGGDVVTGSGNSGGLQSIISGGSIQFDHVQAGTTASMDAQGGSLTGGVLRASSGDLAARDHLSLAQAMVDTRLNLAATDIDAQIAQSSSGSGPLTTTLTGYRNGVARRITVEVDPRDAWLIDSISAVDAQLSSTAARADIAQGRIERTMTLATAGMKVLMDNTSPVLRPADVQLTQLDKTFRLSADGTFMDTNAYVVRFADGFRVTSPNYNPDHVDGGPDYLGESAVRYMGRMLRLDTTDRSSVPASRWLDDAEEKDDVISSADGAVNLGAPN</sequence>
<feature type="region of interest" description="Disordered" evidence="1">
    <location>
        <begin position="638"/>
        <end position="657"/>
    </location>
</feature>
<name>A0A0R0C561_9GAMM</name>
<feature type="region of interest" description="Disordered" evidence="1">
    <location>
        <begin position="2186"/>
        <end position="2205"/>
    </location>
</feature>
<dbReference type="InterPro" id="IPR047881">
    <property type="entry name" value="LktA_repeat"/>
</dbReference>
<dbReference type="RefSeq" id="WP_057632741.1">
    <property type="nucleotide sequence ID" value="NZ_LDJI01000011.1"/>
</dbReference>
<comment type="caution">
    <text evidence="2">The sequence shown here is derived from an EMBL/GenBank/DDBJ whole genome shotgun (WGS) entry which is preliminary data.</text>
</comment>
<evidence type="ECO:0000313" key="3">
    <source>
        <dbReference type="Proteomes" id="UP000050864"/>
    </source>
</evidence>